<evidence type="ECO:0000256" key="1">
    <source>
        <dbReference type="ARBA" id="ARBA00000971"/>
    </source>
</evidence>
<dbReference type="SUPFAM" id="SSF54534">
    <property type="entry name" value="FKBP-like"/>
    <property type="match status" value="1"/>
</dbReference>
<evidence type="ECO:0000256" key="5">
    <source>
        <dbReference type="PROSITE-ProRule" id="PRU00277"/>
    </source>
</evidence>
<name>A0ABQ6MWS9_9STRA</name>
<keyword evidence="4 5" id="KW-0413">Isomerase</keyword>
<evidence type="ECO:0000256" key="3">
    <source>
        <dbReference type="ARBA" id="ARBA00023110"/>
    </source>
</evidence>
<comment type="catalytic activity">
    <reaction evidence="1 5">
        <text>[protein]-peptidylproline (omega=180) = [protein]-peptidylproline (omega=0)</text>
        <dbReference type="Rhea" id="RHEA:16237"/>
        <dbReference type="Rhea" id="RHEA-COMP:10747"/>
        <dbReference type="Rhea" id="RHEA-COMP:10748"/>
        <dbReference type="ChEBI" id="CHEBI:83833"/>
        <dbReference type="ChEBI" id="CHEBI:83834"/>
        <dbReference type="EC" id="5.2.1.8"/>
    </reaction>
</comment>
<protein>
    <recommendedName>
        <fullName evidence="2 5">peptidylprolyl isomerase</fullName>
        <ecNumber evidence="2 5">5.2.1.8</ecNumber>
    </recommendedName>
</protein>
<keyword evidence="3 5" id="KW-0697">Rotamase</keyword>
<evidence type="ECO:0000313" key="8">
    <source>
        <dbReference type="EMBL" id="GMI35220.1"/>
    </source>
</evidence>
<evidence type="ECO:0000256" key="2">
    <source>
        <dbReference type="ARBA" id="ARBA00013194"/>
    </source>
</evidence>
<feature type="region of interest" description="Disordered" evidence="6">
    <location>
        <begin position="1"/>
        <end position="130"/>
    </location>
</feature>
<dbReference type="Pfam" id="PF00254">
    <property type="entry name" value="FKBP_C"/>
    <property type="match status" value="1"/>
</dbReference>
<evidence type="ECO:0000256" key="4">
    <source>
        <dbReference type="ARBA" id="ARBA00023235"/>
    </source>
</evidence>
<reference evidence="8 9" key="1">
    <citation type="journal article" date="2023" name="Commun. Biol.">
        <title>Genome analysis of Parmales, the sister group of diatoms, reveals the evolutionary specialization of diatoms from phago-mixotrophs to photoautotrophs.</title>
        <authorList>
            <person name="Ban H."/>
            <person name="Sato S."/>
            <person name="Yoshikawa S."/>
            <person name="Yamada K."/>
            <person name="Nakamura Y."/>
            <person name="Ichinomiya M."/>
            <person name="Sato N."/>
            <person name="Blanc-Mathieu R."/>
            <person name="Endo H."/>
            <person name="Kuwata A."/>
            <person name="Ogata H."/>
        </authorList>
    </citation>
    <scope>NUCLEOTIDE SEQUENCE [LARGE SCALE GENOMIC DNA]</scope>
</reference>
<feature type="compositionally biased region" description="Pro residues" evidence="6">
    <location>
        <begin position="34"/>
        <end position="43"/>
    </location>
</feature>
<dbReference type="PANTHER" id="PTHR43811:SF19">
    <property type="entry name" value="39 KDA FK506-BINDING NUCLEAR PROTEIN"/>
    <property type="match status" value="1"/>
</dbReference>
<dbReference type="Proteomes" id="UP001165060">
    <property type="component" value="Unassembled WGS sequence"/>
</dbReference>
<dbReference type="EC" id="5.2.1.8" evidence="2 5"/>
<feature type="domain" description="PPIase FKBP-type" evidence="7">
    <location>
        <begin position="156"/>
        <end position="237"/>
    </location>
</feature>
<dbReference type="EMBL" id="BRYB01001864">
    <property type="protein sequence ID" value="GMI35220.1"/>
    <property type="molecule type" value="Genomic_DNA"/>
</dbReference>
<organism evidence="8 9">
    <name type="scientific">Tetraparma gracilis</name>
    <dbReference type="NCBI Taxonomy" id="2962635"/>
    <lineage>
        <taxon>Eukaryota</taxon>
        <taxon>Sar</taxon>
        <taxon>Stramenopiles</taxon>
        <taxon>Ochrophyta</taxon>
        <taxon>Bolidophyceae</taxon>
        <taxon>Parmales</taxon>
        <taxon>Triparmaceae</taxon>
        <taxon>Tetraparma</taxon>
    </lineage>
</organism>
<sequence length="237" mass="26498">MGRRNRPNESEEDEYSSFEQRHVQKRQKQQPQHAAPPPPPSDPGPGSKEEEEKRARKAAKKQRQREKKEAHKREQAAARELRERKPKKKKKEEAPAPDGSTIISFMDPPPPKAKGDGGEREPAPASPKAARKLLSKPMGIKYYDKQVGRGAEVVDRKAVRVAYVGKAADEKGKVFDRSSEFSFRLGKGEVIKGWDIGVQGMRQGGTRCLFVPPNAAYKMQDVGAGRGATLYFEIRVL</sequence>
<gene>
    <name evidence="8" type="ORF">TeGR_g7929</name>
</gene>
<evidence type="ECO:0000313" key="9">
    <source>
        <dbReference type="Proteomes" id="UP001165060"/>
    </source>
</evidence>
<keyword evidence="9" id="KW-1185">Reference proteome</keyword>
<proteinExistence type="predicted"/>
<dbReference type="InterPro" id="IPR046357">
    <property type="entry name" value="PPIase_dom_sf"/>
</dbReference>
<evidence type="ECO:0000256" key="6">
    <source>
        <dbReference type="SAM" id="MobiDB-lite"/>
    </source>
</evidence>
<dbReference type="PANTHER" id="PTHR43811">
    <property type="entry name" value="FKBP-TYPE PEPTIDYL-PROLYL CIS-TRANS ISOMERASE FKPA"/>
    <property type="match status" value="1"/>
</dbReference>
<dbReference type="PROSITE" id="PS50059">
    <property type="entry name" value="FKBP_PPIASE"/>
    <property type="match status" value="1"/>
</dbReference>
<comment type="caution">
    <text evidence="8">The sequence shown here is derived from an EMBL/GenBank/DDBJ whole genome shotgun (WGS) entry which is preliminary data.</text>
</comment>
<feature type="compositionally biased region" description="Basic residues" evidence="6">
    <location>
        <begin position="55"/>
        <end position="65"/>
    </location>
</feature>
<accession>A0ABQ6MWS9</accession>
<feature type="compositionally biased region" description="Basic and acidic residues" evidence="6">
    <location>
        <begin position="113"/>
        <end position="122"/>
    </location>
</feature>
<evidence type="ECO:0000259" key="7">
    <source>
        <dbReference type="PROSITE" id="PS50059"/>
    </source>
</evidence>
<dbReference type="InterPro" id="IPR001179">
    <property type="entry name" value="PPIase_FKBP_dom"/>
</dbReference>
<dbReference type="Gene3D" id="3.10.50.40">
    <property type="match status" value="1"/>
</dbReference>
<feature type="compositionally biased region" description="Basic and acidic residues" evidence="6">
    <location>
        <begin position="66"/>
        <end position="83"/>
    </location>
</feature>